<dbReference type="GeneID" id="89928697"/>
<comment type="caution">
    <text evidence="1">The sequence shown here is derived from an EMBL/GenBank/DDBJ whole genome shotgun (WGS) entry which is preliminary data.</text>
</comment>
<dbReference type="Gene3D" id="3.20.20.210">
    <property type="match status" value="1"/>
</dbReference>
<dbReference type="RefSeq" id="XP_064657368.1">
    <property type="nucleotide sequence ID" value="XM_064804598.1"/>
</dbReference>
<sequence length="384" mass="42857">MASLIPTEVVGSLPRPMALQQAFAKYDKGEIDRDALVAEQDKAAKDSVQRMEETGEQLVTDGEQRISSFATYPIIDTLGGGGLADNLKPDGQYFAIFDDGHHRQLPRLTSGPFKYRNWSADYFAKSKPFAQKRGMKTAVIAPSMLYLLYPLKREVEGYPKEKFLEDLVNECEKDIRKCFEAGAQRVSIDFTEGRLAARNDPKNPWTGAQLLQTFVDINNRVLGRFSANERTNIGIHTCPGGDCDSTHSADVDYHELLPKMFEMNAGYFLIQCASEPDKVKVYKEIGEVIRKDAKGVKQVAFVGFVNPQSPDVETPEQIRDQILEAAKYIAVDQLGATDDCGFSPFSIDEKPKHGSPDFARDIAFQKIANRVKGAEMAREQLSKQ</sequence>
<keyword evidence="2" id="KW-1185">Reference proteome</keyword>
<reference evidence="1 2" key="1">
    <citation type="submission" date="2023-08" db="EMBL/GenBank/DDBJ databases">
        <title>Black Yeasts Isolated from many extreme environments.</title>
        <authorList>
            <person name="Coleine C."/>
            <person name="Stajich J.E."/>
            <person name="Selbmann L."/>
        </authorList>
    </citation>
    <scope>NUCLEOTIDE SEQUENCE [LARGE SCALE GENOMIC DNA]</scope>
    <source>
        <strain evidence="1 2">CCFEE 5935</strain>
    </source>
</reference>
<evidence type="ECO:0000313" key="1">
    <source>
        <dbReference type="EMBL" id="KAK5167662.1"/>
    </source>
</evidence>
<dbReference type="EMBL" id="JAVRRT010000011">
    <property type="protein sequence ID" value="KAK5167662.1"/>
    <property type="molecule type" value="Genomic_DNA"/>
</dbReference>
<dbReference type="PANTHER" id="PTHR43844:SF2">
    <property type="entry name" value="SYNTHASE, VITAMIN-B12 INDEPENDENT, PUTATIVE (AFU_ORTHOLOGUE AFUA_3G12060)-RELATED"/>
    <property type="match status" value="1"/>
</dbReference>
<protein>
    <submittedName>
        <fullName evidence="1">Uncharacterized protein</fullName>
    </submittedName>
</protein>
<gene>
    <name evidence="1" type="ORF">LTR77_007361</name>
</gene>
<dbReference type="Proteomes" id="UP001337655">
    <property type="component" value="Unassembled WGS sequence"/>
</dbReference>
<organism evidence="1 2">
    <name type="scientific">Saxophila tyrrhenica</name>
    <dbReference type="NCBI Taxonomy" id="1690608"/>
    <lineage>
        <taxon>Eukaryota</taxon>
        <taxon>Fungi</taxon>
        <taxon>Dikarya</taxon>
        <taxon>Ascomycota</taxon>
        <taxon>Pezizomycotina</taxon>
        <taxon>Dothideomycetes</taxon>
        <taxon>Dothideomycetidae</taxon>
        <taxon>Mycosphaerellales</taxon>
        <taxon>Extremaceae</taxon>
        <taxon>Saxophila</taxon>
    </lineage>
</organism>
<dbReference type="AlphaFoldDB" id="A0AAV9P7F0"/>
<dbReference type="InterPro" id="IPR038071">
    <property type="entry name" value="UROD/MetE-like_sf"/>
</dbReference>
<dbReference type="PANTHER" id="PTHR43844">
    <property type="entry name" value="METHIONINE SYNTHASE"/>
    <property type="match status" value="1"/>
</dbReference>
<dbReference type="SUPFAM" id="SSF51726">
    <property type="entry name" value="UROD/MetE-like"/>
    <property type="match status" value="1"/>
</dbReference>
<proteinExistence type="predicted"/>
<accession>A0AAV9P7F0</accession>
<name>A0AAV9P7F0_9PEZI</name>
<evidence type="ECO:0000313" key="2">
    <source>
        <dbReference type="Proteomes" id="UP001337655"/>
    </source>
</evidence>